<evidence type="ECO:0000313" key="3">
    <source>
        <dbReference type="Proteomes" id="UP000655443"/>
    </source>
</evidence>
<name>A0A918YL14_9ACTN</name>
<accession>A0A918YL14</accession>
<evidence type="ECO:0000256" key="1">
    <source>
        <dbReference type="SAM" id="MobiDB-lite"/>
    </source>
</evidence>
<protein>
    <submittedName>
        <fullName evidence="2">Uncharacterized protein</fullName>
    </submittedName>
</protein>
<feature type="region of interest" description="Disordered" evidence="1">
    <location>
        <begin position="1"/>
        <end position="73"/>
    </location>
</feature>
<feature type="compositionally biased region" description="Gly residues" evidence="1">
    <location>
        <begin position="1"/>
        <end position="23"/>
    </location>
</feature>
<dbReference type="AlphaFoldDB" id="A0A918YL14"/>
<dbReference type="EMBL" id="BMVG01000012">
    <property type="protein sequence ID" value="GHE06796.1"/>
    <property type="molecule type" value="Genomic_DNA"/>
</dbReference>
<dbReference type="Proteomes" id="UP000655443">
    <property type="component" value="Unassembled WGS sequence"/>
</dbReference>
<reference evidence="2" key="2">
    <citation type="submission" date="2020-09" db="EMBL/GenBank/DDBJ databases">
        <authorList>
            <person name="Sun Q."/>
            <person name="Ohkuma M."/>
        </authorList>
    </citation>
    <scope>NUCLEOTIDE SEQUENCE</scope>
    <source>
        <strain evidence="2">JCM 4714</strain>
    </source>
</reference>
<sequence length="73" mass="7224">MPGMGLPGMGLPGMGTSRSGGTGEARASAPETSVSAEARGAQPAAARTRGSTCPLPDRRSRRAATASVQPESV</sequence>
<reference evidence="2" key="1">
    <citation type="journal article" date="2014" name="Int. J. Syst. Evol. Microbiol.">
        <title>Complete genome sequence of Corynebacterium casei LMG S-19264T (=DSM 44701T), isolated from a smear-ripened cheese.</title>
        <authorList>
            <consortium name="US DOE Joint Genome Institute (JGI-PGF)"/>
            <person name="Walter F."/>
            <person name="Albersmeier A."/>
            <person name="Kalinowski J."/>
            <person name="Ruckert C."/>
        </authorList>
    </citation>
    <scope>NUCLEOTIDE SEQUENCE</scope>
    <source>
        <strain evidence="2">JCM 4714</strain>
    </source>
</reference>
<proteinExistence type="predicted"/>
<evidence type="ECO:0000313" key="2">
    <source>
        <dbReference type="EMBL" id="GHE06796.1"/>
    </source>
</evidence>
<organism evidence="2 3">
    <name type="scientific">Streptomyces alanosinicus</name>
    <dbReference type="NCBI Taxonomy" id="68171"/>
    <lineage>
        <taxon>Bacteria</taxon>
        <taxon>Bacillati</taxon>
        <taxon>Actinomycetota</taxon>
        <taxon>Actinomycetes</taxon>
        <taxon>Kitasatosporales</taxon>
        <taxon>Streptomycetaceae</taxon>
        <taxon>Streptomyces</taxon>
    </lineage>
</organism>
<keyword evidence="3" id="KW-1185">Reference proteome</keyword>
<gene>
    <name evidence="2" type="ORF">GCM10010339_49540</name>
</gene>
<comment type="caution">
    <text evidence="2">The sequence shown here is derived from an EMBL/GenBank/DDBJ whole genome shotgun (WGS) entry which is preliminary data.</text>
</comment>
<feature type="compositionally biased region" description="Low complexity" evidence="1">
    <location>
        <begin position="36"/>
        <end position="49"/>
    </location>
</feature>